<dbReference type="AlphaFoldDB" id="W6RHF1"/>
<evidence type="ECO:0000313" key="3">
    <source>
        <dbReference type="Proteomes" id="UP000019443"/>
    </source>
</evidence>
<feature type="region of interest" description="Disordered" evidence="1">
    <location>
        <begin position="238"/>
        <end position="270"/>
    </location>
</feature>
<proteinExistence type="predicted"/>
<dbReference type="InterPro" id="IPR036291">
    <property type="entry name" value="NAD(P)-bd_dom_sf"/>
</dbReference>
<organism evidence="2 3">
    <name type="scientific">Rhizobium favelukesii</name>
    <dbReference type="NCBI Taxonomy" id="348824"/>
    <lineage>
        <taxon>Bacteria</taxon>
        <taxon>Pseudomonadati</taxon>
        <taxon>Pseudomonadota</taxon>
        <taxon>Alphaproteobacteria</taxon>
        <taxon>Hyphomicrobiales</taxon>
        <taxon>Rhizobiaceae</taxon>
        <taxon>Rhizobium/Agrobacterium group</taxon>
        <taxon>Rhizobium</taxon>
    </lineage>
</organism>
<geneLocation type="plasmid" evidence="2 3">
    <name>pLPU83c</name>
</geneLocation>
<feature type="compositionally biased region" description="Basic and acidic residues" evidence="1">
    <location>
        <begin position="107"/>
        <end position="132"/>
    </location>
</feature>
<evidence type="ECO:0000313" key="2">
    <source>
        <dbReference type="EMBL" id="CDM60602.1"/>
    </source>
</evidence>
<evidence type="ECO:0000256" key="1">
    <source>
        <dbReference type="SAM" id="MobiDB-lite"/>
    </source>
</evidence>
<dbReference type="EMBL" id="HG916854">
    <property type="protein sequence ID" value="CDM60602.1"/>
    <property type="molecule type" value="Genomic_DNA"/>
</dbReference>
<dbReference type="KEGG" id="rhl:LPU83_pLPU83c_0040"/>
<sequence>MKAGDEEVAIEFAKADWHLSKCLCAIDNRYDFALPRYLAKSFDGKDTSIPVVRVGQLKDAGLRRDGCGIGFYYIIVAIHQAESAVYPVSGRSDQRRRWWQTGSGLGHRADQTTHHQSLERGACRDPAERGLDKTQPGRIALPVAGDDPEKKSRLMELVEATGFDAFDAGGLATSWRQQPGTPAYCTELTADELKTALEKADANRSADNRETLIKGFMEGGDSLTHDDIVARNRTVTVPPKARAPSDHRDQAVVPPNFRRRSSNSLGLLRG</sequence>
<feature type="region of interest" description="Disordered" evidence="1">
    <location>
        <begin position="103"/>
        <end position="135"/>
    </location>
</feature>
<accession>W6RHF1</accession>
<reference evidence="2" key="1">
    <citation type="submission" date="2013-11" db="EMBL/GenBank/DDBJ databases">
        <title>Draft genome sequence of the broad-host-range Rhizobium sp. LPU83 strain, a member of the low-genetic diversity Oregon-like Rhizobium sp. group.</title>
        <authorList>
            <person name="Wibberg D."/>
            <person name="Puehler A."/>
            <person name="Schlueter A."/>
        </authorList>
    </citation>
    <scope>NUCLEOTIDE SEQUENCE [LARGE SCALE GENOMIC DNA]</scope>
    <source>
        <strain evidence="2">LPU83</strain>
        <plasmid evidence="2">pLPU83c</plasmid>
    </source>
</reference>
<keyword evidence="3" id="KW-1185">Reference proteome</keyword>
<protein>
    <submittedName>
        <fullName evidence="2">Uncharacterized protein</fullName>
    </submittedName>
</protein>
<dbReference type="HOGENOM" id="CLU_1030044_0_0_5"/>
<dbReference type="Gene3D" id="3.40.50.720">
    <property type="entry name" value="NAD(P)-binding Rossmann-like Domain"/>
    <property type="match status" value="1"/>
</dbReference>
<name>W6RHF1_9HYPH</name>
<keyword evidence="2" id="KW-0614">Plasmid</keyword>
<dbReference type="SUPFAM" id="SSF51735">
    <property type="entry name" value="NAD(P)-binding Rossmann-fold domains"/>
    <property type="match status" value="1"/>
</dbReference>
<dbReference type="Proteomes" id="UP000019443">
    <property type="component" value="Plasmid pLPU83c"/>
</dbReference>
<gene>
    <name evidence="2" type="ORF">LPU83_pLPU83c_0040</name>
</gene>